<keyword evidence="1" id="KW-0732">Signal</keyword>
<evidence type="ECO:0000313" key="2">
    <source>
        <dbReference type="EMBL" id="REH43691.1"/>
    </source>
</evidence>
<dbReference type="EMBL" id="QUNO01000009">
    <property type="protein sequence ID" value="REH43691.1"/>
    <property type="molecule type" value="Genomic_DNA"/>
</dbReference>
<keyword evidence="3" id="KW-1185">Reference proteome</keyword>
<accession>A0A3E0HEJ3</accession>
<evidence type="ECO:0000313" key="3">
    <source>
        <dbReference type="Proteomes" id="UP000256269"/>
    </source>
</evidence>
<organism evidence="2 3">
    <name type="scientific">Kutzneria buriramensis</name>
    <dbReference type="NCBI Taxonomy" id="1045776"/>
    <lineage>
        <taxon>Bacteria</taxon>
        <taxon>Bacillati</taxon>
        <taxon>Actinomycetota</taxon>
        <taxon>Actinomycetes</taxon>
        <taxon>Pseudonocardiales</taxon>
        <taxon>Pseudonocardiaceae</taxon>
        <taxon>Kutzneria</taxon>
    </lineage>
</organism>
<protein>
    <submittedName>
        <fullName evidence="2">Uncharacterized protein</fullName>
    </submittedName>
</protein>
<dbReference type="Proteomes" id="UP000256269">
    <property type="component" value="Unassembled WGS sequence"/>
</dbReference>
<comment type="caution">
    <text evidence="2">The sequence shown here is derived from an EMBL/GenBank/DDBJ whole genome shotgun (WGS) entry which is preliminary data.</text>
</comment>
<sequence>MTALLLGALAPIASAATEHPNGCPPDNTYSVSNAVGAFVPDAAKKVYGQSGVTLSINAAAGTTWTGTVGGSASGDIDAIIASAQATVSSSISWSKTTTVTLGGSWTVPSSQKTGWLALGSQGYSMHWQVAGYTGGCVYKVLRSGSAALPALTPMLAHS</sequence>
<reference evidence="2 3" key="1">
    <citation type="submission" date="2018-08" db="EMBL/GenBank/DDBJ databases">
        <title>Genomic Encyclopedia of Archaeal and Bacterial Type Strains, Phase II (KMG-II): from individual species to whole genera.</title>
        <authorList>
            <person name="Goeker M."/>
        </authorList>
    </citation>
    <scope>NUCLEOTIDE SEQUENCE [LARGE SCALE GENOMIC DNA]</scope>
    <source>
        <strain evidence="2 3">DSM 45791</strain>
    </source>
</reference>
<evidence type="ECO:0000256" key="1">
    <source>
        <dbReference type="SAM" id="SignalP"/>
    </source>
</evidence>
<dbReference type="AlphaFoldDB" id="A0A3E0HEJ3"/>
<feature type="chain" id="PRO_5017830428" evidence="1">
    <location>
        <begin position="16"/>
        <end position="158"/>
    </location>
</feature>
<feature type="signal peptide" evidence="1">
    <location>
        <begin position="1"/>
        <end position="15"/>
    </location>
</feature>
<name>A0A3E0HEJ3_9PSEU</name>
<gene>
    <name evidence="2" type="ORF">BCF44_109234</name>
</gene>
<proteinExistence type="predicted"/>